<evidence type="ECO:0000256" key="2">
    <source>
        <dbReference type="SAM" id="Phobius"/>
    </source>
</evidence>
<feature type="non-terminal residue" evidence="3">
    <location>
        <position position="1"/>
    </location>
</feature>
<evidence type="ECO:0000313" key="3">
    <source>
        <dbReference type="EMBL" id="MFB9835946.1"/>
    </source>
</evidence>
<dbReference type="Proteomes" id="UP001589627">
    <property type="component" value="Unassembled WGS sequence"/>
</dbReference>
<dbReference type="EMBL" id="JBHLZP010000238">
    <property type="protein sequence ID" value="MFB9835946.1"/>
    <property type="molecule type" value="Genomic_DNA"/>
</dbReference>
<sequence length="202" mass="20383">GSGGGVGSISRPVLAAIVVGVLVLVALGGWGLSQLGGGGGDGTNPKAGTKTSTAARPAAEKLTVSRALADNRAPHVDGAASSDLGKAIDGSKSSYWTTQHYNGADFGKLRSGIGLVLDMGKTVTVSSVKVLMPGGTPGTVELHIGDSPDHGTQQIDTSDASGSFTLNGKQAKGRYVTLYFTKLPNIGEFKARVRDVAVYGTG</sequence>
<feature type="transmembrane region" description="Helical" evidence="2">
    <location>
        <begin position="12"/>
        <end position="32"/>
    </location>
</feature>
<keyword evidence="2" id="KW-0472">Membrane</keyword>
<protein>
    <recommendedName>
        <fullName evidence="5">F5/8 type C domain-containing protein</fullName>
    </recommendedName>
</protein>
<reference evidence="3 4" key="1">
    <citation type="submission" date="2024-09" db="EMBL/GenBank/DDBJ databases">
        <authorList>
            <person name="Sun Q."/>
            <person name="Mori K."/>
        </authorList>
    </citation>
    <scope>NUCLEOTIDE SEQUENCE [LARGE SCALE GENOMIC DNA]</scope>
    <source>
        <strain evidence="3 4">TBRC 0563</strain>
    </source>
</reference>
<evidence type="ECO:0008006" key="5">
    <source>
        <dbReference type="Google" id="ProtNLM"/>
    </source>
</evidence>
<keyword evidence="2" id="KW-0812">Transmembrane</keyword>
<feature type="region of interest" description="Disordered" evidence="1">
    <location>
        <begin position="37"/>
        <end position="58"/>
    </location>
</feature>
<accession>A0ABV5YLL3</accession>
<name>A0ABV5YLL3_9ACTN</name>
<comment type="caution">
    <text evidence="3">The sequence shown here is derived from an EMBL/GenBank/DDBJ whole genome shotgun (WGS) entry which is preliminary data.</text>
</comment>
<proteinExistence type="predicted"/>
<evidence type="ECO:0000313" key="4">
    <source>
        <dbReference type="Proteomes" id="UP001589627"/>
    </source>
</evidence>
<evidence type="ECO:0000256" key="1">
    <source>
        <dbReference type="SAM" id="MobiDB-lite"/>
    </source>
</evidence>
<keyword evidence="2" id="KW-1133">Transmembrane helix</keyword>
<dbReference type="SUPFAM" id="SSF49785">
    <property type="entry name" value="Galactose-binding domain-like"/>
    <property type="match status" value="1"/>
</dbReference>
<gene>
    <name evidence="3" type="ORF">ACFFNX_27575</name>
</gene>
<keyword evidence="4" id="KW-1185">Reference proteome</keyword>
<dbReference type="InterPro" id="IPR008979">
    <property type="entry name" value="Galactose-bd-like_sf"/>
</dbReference>
<dbReference type="Gene3D" id="2.60.120.260">
    <property type="entry name" value="Galactose-binding domain-like"/>
    <property type="match status" value="1"/>
</dbReference>
<organism evidence="3 4">
    <name type="scientific">Actinoallomurus acaciae</name>
    <dbReference type="NCBI Taxonomy" id="502577"/>
    <lineage>
        <taxon>Bacteria</taxon>
        <taxon>Bacillati</taxon>
        <taxon>Actinomycetota</taxon>
        <taxon>Actinomycetes</taxon>
        <taxon>Streptosporangiales</taxon>
        <taxon>Thermomonosporaceae</taxon>
        <taxon>Actinoallomurus</taxon>
    </lineage>
</organism>